<dbReference type="Pfam" id="PF12680">
    <property type="entry name" value="SnoaL_2"/>
    <property type="match status" value="1"/>
</dbReference>
<accession>A0ABW7WT24</accession>
<comment type="caution">
    <text evidence="2">The sequence shown here is derived from an EMBL/GenBank/DDBJ whole genome shotgun (WGS) entry which is preliminary data.</text>
</comment>
<name>A0ABW7WT24_9NOCA</name>
<evidence type="ECO:0000259" key="1">
    <source>
        <dbReference type="Pfam" id="PF12680"/>
    </source>
</evidence>
<dbReference type="InterPro" id="IPR032710">
    <property type="entry name" value="NTF2-like_dom_sf"/>
</dbReference>
<protein>
    <submittedName>
        <fullName evidence="2">Nuclear transport factor 2 family protein</fullName>
    </submittedName>
</protein>
<dbReference type="InterPro" id="IPR037401">
    <property type="entry name" value="SnoaL-like"/>
</dbReference>
<reference evidence="2 3" key="1">
    <citation type="submission" date="2024-10" db="EMBL/GenBank/DDBJ databases">
        <title>The Natural Products Discovery Center: Release of the First 8490 Sequenced Strains for Exploring Actinobacteria Biosynthetic Diversity.</title>
        <authorList>
            <person name="Kalkreuter E."/>
            <person name="Kautsar S.A."/>
            <person name="Yang D."/>
            <person name="Bader C.D."/>
            <person name="Teijaro C.N."/>
            <person name="Fluegel L."/>
            <person name="Davis C.M."/>
            <person name="Simpson J.R."/>
            <person name="Lauterbach L."/>
            <person name="Steele A.D."/>
            <person name="Gui C."/>
            <person name="Meng S."/>
            <person name="Li G."/>
            <person name="Viehrig K."/>
            <person name="Ye F."/>
            <person name="Su P."/>
            <person name="Kiefer A.F."/>
            <person name="Nichols A."/>
            <person name="Cepeda A.J."/>
            <person name="Yan W."/>
            <person name="Fan B."/>
            <person name="Jiang Y."/>
            <person name="Adhikari A."/>
            <person name="Zheng C.-J."/>
            <person name="Schuster L."/>
            <person name="Cowan T.M."/>
            <person name="Smanski M.J."/>
            <person name="Chevrette M.G."/>
            <person name="De Carvalho L.P.S."/>
            <person name="Shen B."/>
        </authorList>
    </citation>
    <scope>NUCLEOTIDE SEQUENCE [LARGE SCALE GENOMIC DNA]</scope>
    <source>
        <strain evidence="2 3">NPDC019275</strain>
    </source>
</reference>
<dbReference type="RefSeq" id="WP_357400880.1">
    <property type="nucleotide sequence ID" value="NZ_JBEYCD010000001.1"/>
</dbReference>
<proteinExistence type="predicted"/>
<evidence type="ECO:0000313" key="3">
    <source>
        <dbReference type="Proteomes" id="UP001611415"/>
    </source>
</evidence>
<feature type="domain" description="SnoaL-like" evidence="1">
    <location>
        <begin position="31"/>
        <end position="125"/>
    </location>
</feature>
<gene>
    <name evidence="2" type="ORF">ACH49W_00270</name>
</gene>
<organism evidence="2 3">
    <name type="scientific">Nocardia xishanensis</name>
    <dbReference type="NCBI Taxonomy" id="238964"/>
    <lineage>
        <taxon>Bacteria</taxon>
        <taxon>Bacillati</taxon>
        <taxon>Actinomycetota</taxon>
        <taxon>Actinomycetes</taxon>
        <taxon>Mycobacteriales</taxon>
        <taxon>Nocardiaceae</taxon>
        <taxon>Nocardia</taxon>
    </lineage>
</organism>
<keyword evidence="3" id="KW-1185">Reference proteome</keyword>
<dbReference type="EMBL" id="JBIRYO010000001">
    <property type="protein sequence ID" value="MFI2471787.1"/>
    <property type="molecule type" value="Genomic_DNA"/>
</dbReference>
<evidence type="ECO:0000313" key="2">
    <source>
        <dbReference type="EMBL" id="MFI2471787.1"/>
    </source>
</evidence>
<dbReference type="Gene3D" id="3.10.450.50">
    <property type="match status" value="1"/>
</dbReference>
<dbReference type="Proteomes" id="UP001611415">
    <property type="component" value="Unassembled WGS sequence"/>
</dbReference>
<dbReference type="SUPFAM" id="SSF54427">
    <property type="entry name" value="NTF2-like"/>
    <property type="match status" value="1"/>
</dbReference>
<sequence length="143" mass="15727">MSTTTQQMSAERLFHRFLRYVLSDPAEPVDANLWASDVVIEVPFAPGGMRRIDGRDRFLALAEAGRRALPVRFEEVRDVVVHRSVDADVVIGEYELAGTLTATGQPASARFISVLTAGNGQIVHWREYQDTLAMLTALGPQSG</sequence>